<sequence length="73" mass="8554">MKLSRNKTLSSRLLAKCLMNKHLQLTNISTILDPLRSHNTERNHIFDYAPRTNTDNSFTIIRESGRTYSRFNT</sequence>
<accession>A0A7R9ITX8</accession>
<gene>
    <name evidence="1" type="ORF">TTEB3V08_LOCUS12317</name>
</gene>
<name>A0A7R9ITX8_9NEOP</name>
<dbReference type="AlphaFoldDB" id="A0A7R9ITX8"/>
<organism evidence="1">
    <name type="scientific">Timema tahoe</name>
    <dbReference type="NCBI Taxonomy" id="61484"/>
    <lineage>
        <taxon>Eukaryota</taxon>
        <taxon>Metazoa</taxon>
        <taxon>Ecdysozoa</taxon>
        <taxon>Arthropoda</taxon>
        <taxon>Hexapoda</taxon>
        <taxon>Insecta</taxon>
        <taxon>Pterygota</taxon>
        <taxon>Neoptera</taxon>
        <taxon>Polyneoptera</taxon>
        <taxon>Phasmatodea</taxon>
        <taxon>Timematodea</taxon>
        <taxon>Timematoidea</taxon>
        <taxon>Timematidae</taxon>
        <taxon>Timema</taxon>
    </lineage>
</organism>
<reference evidence="1" key="1">
    <citation type="submission" date="2020-11" db="EMBL/GenBank/DDBJ databases">
        <authorList>
            <person name="Tran Van P."/>
        </authorList>
    </citation>
    <scope>NUCLEOTIDE SEQUENCE</scope>
</reference>
<protein>
    <submittedName>
        <fullName evidence="1">Uncharacterized protein</fullName>
    </submittedName>
</protein>
<dbReference type="EMBL" id="OE014281">
    <property type="protein sequence ID" value="CAD7464439.1"/>
    <property type="molecule type" value="Genomic_DNA"/>
</dbReference>
<evidence type="ECO:0000313" key="1">
    <source>
        <dbReference type="EMBL" id="CAD7464439.1"/>
    </source>
</evidence>
<proteinExistence type="predicted"/>